<reference evidence="1 2" key="1">
    <citation type="journal article" date="2016" name="Nat. Commun.">
        <title>Ectomycorrhizal ecology is imprinted in the genome of the dominant symbiotic fungus Cenococcum geophilum.</title>
        <authorList>
            <consortium name="DOE Joint Genome Institute"/>
            <person name="Peter M."/>
            <person name="Kohler A."/>
            <person name="Ohm R.A."/>
            <person name="Kuo A."/>
            <person name="Krutzmann J."/>
            <person name="Morin E."/>
            <person name="Arend M."/>
            <person name="Barry K.W."/>
            <person name="Binder M."/>
            <person name="Choi C."/>
            <person name="Clum A."/>
            <person name="Copeland A."/>
            <person name="Grisel N."/>
            <person name="Haridas S."/>
            <person name="Kipfer T."/>
            <person name="LaButti K."/>
            <person name="Lindquist E."/>
            <person name="Lipzen A."/>
            <person name="Maire R."/>
            <person name="Meier B."/>
            <person name="Mihaltcheva S."/>
            <person name="Molinier V."/>
            <person name="Murat C."/>
            <person name="Poggeler S."/>
            <person name="Quandt C.A."/>
            <person name="Sperisen C."/>
            <person name="Tritt A."/>
            <person name="Tisserant E."/>
            <person name="Crous P.W."/>
            <person name="Henrissat B."/>
            <person name="Nehls U."/>
            <person name="Egli S."/>
            <person name="Spatafora J.W."/>
            <person name="Grigoriev I.V."/>
            <person name="Martin F.M."/>
        </authorList>
    </citation>
    <scope>NUCLEOTIDE SEQUENCE [LARGE SCALE GENOMIC DNA]</scope>
    <source>
        <strain evidence="1 2">CBS 459.81</strain>
    </source>
</reference>
<protein>
    <submittedName>
        <fullName evidence="1">Uncharacterized protein</fullName>
    </submittedName>
</protein>
<keyword evidence="2" id="KW-1185">Reference proteome</keyword>
<dbReference type="AlphaFoldDB" id="A0A8E2J9N3"/>
<evidence type="ECO:0000313" key="1">
    <source>
        <dbReference type="EMBL" id="OCK74480.1"/>
    </source>
</evidence>
<dbReference type="Proteomes" id="UP000250266">
    <property type="component" value="Unassembled WGS sequence"/>
</dbReference>
<sequence>MAALISSPNCIKINAFCQRKQYHNADTIIEDKLLLFLIEKVIDRPLKAKSRKAADNRLVRGYVTALPREDNIQEYLKSLQHKGRDTLLDGYIKKKFKSYYFCTLVDFLLRYYILTRGGDRRSTEISDLFTFKFKVKALEYVGILSSKITHIMRRGGTKVAELKGLSVLYQAMPLLVDQLKAMDARNAQREARSEQRAARSEQQVAELTALVRRQAEFQSAQSAQLELLTSGSLTFRLEPYPAPAAARQLAPPLSLSLSLAGSSR</sequence>
<feature type="non-terminal residue" evidence="1">
    <location>
        <position position="264"/>
    </location>
</feature>
<evidence type="ECO:0000313" key="2">
    <source>
        <dbReference type="Proteomes" id="UP000250266"/>
    </source>
</evidence>
<accession>A0A8E2J9N3</accession>
<organism evidence="1 2">
    <name type="scientific">Lepidopterella palustris CBS 459.81</name>
    <dbReference type="NCBI Taxonomy" id="1314670"/>
    <lineage>
        <taxon>Eukaryota</taxon>
        <taxon>Fungi</taxon>
        <taxon>Dikarya</taxon>
        <taxon>Ascomycota</taxon>
        <taxon>Pezizomycotina</taxon>
        <taxon>Dothideomycetes</taxon>
        <taxon>Pleosporomycetidae</taxon>
        <taxon>Mytilinidiales</taxon>
        <taxon>Argynnaceae</taxon>
        <taxon>Lepidopterella</taxon>
    </lineage>
</organism>
<name>A0A8E2J9N3_9PEZI</name>
<dbReference type="EMBL" id="KV745471">
    <property type="protein sequence ID" value="OCK74480.1"/>
    <property type="molecule type" value="Genomic_DNA"/>
</dbReference>
<gene>
    <name evidence="1" type="ORF">K432DRAFT_386787</name>
</gene>
<proteinExistence type="predicted"/>
<dbReference type="OrthoDB" id="5148997at2759"/>